<evidence type="ECO:0000313" key="4">
    <source>
        <dbReference type="Proteomes" id="UP000007754"/>
    </source>
</evidence>
<dbReference type="InterPro" id="IPR023214">
    <property type="entry name" value="HAD_sf"/>
</dbReference>
<evidence type="ECO:0000256" key="1">
    <source>
        <dbReference type="SAM" id="MobiDB-lite"/>
    </source>
</evidence>
<dbReference type="InterPro" id="IPR023198">
    <property type="entry name" value="PGP-like_dom2"/>
</dbReference>
<dbReference type="Pfam" id="PF00702">
    <property type="entry name" value="Hydrolase"/>
    <property type="match status" value="1"/>
</dbReference>
<dbReference type="PANTHER" id="PTHR43329">
    <property type="entry name" value="EPOXIDE HYDROLASE"/>
    <property type="match status" value="1"/>
</dbReference>
<dbReference type="AlphaFoldDB" id="A0A674HQ56"/>
<dbReference type="InterPro" id="IPR036412">
    <property type="entry name" value="HAD-like_sf"/>
</dbReference>
<feature type="domain" description="AB hydrolase-1" evidence="2">
    <location>
        <begin position="242"/>
        <end position="405"/>
    </location>
</feature>
<dbReference type="InterPro" id="IPR000073">
    <property type="entry name" value="AB_hydrolase_1"/>
</dbReference>
<reference evidence="3" key="2">
    <citation type="submission" date="2025-08" db="UniProtKB">
        <authorList>
            <consortium name="Ensembl"/>
        </authorList>
    </citation>
    <scope>IDENTIFICATION</scope>
</reference>
<sequence length="502" mass="55754">MAPRAVIFGLSGVLLRPGLQHFLSACERDWNLPRGFLEAALDSGGSQSPKSRALRGQISLSQVGSAPALGIRSGIPPHLLADPTLISWPIPPELSTPAGFLTAVVANWWLDDTAGRSRTAELLQELRRTFHLVLESCRVGAAKPHPDIYSRALKELGVQPHEVIFLDCCERDLGPARALGMVPVLVRDTGSALRDLQRITGIQLPGRDVALPAAVEPHEVAHGYVQIRPGVRFHFAELGQGPAIVLCHGFPDCWLAWRFQLAALAGSGFRVLALEMKGFGESSAPPDVSEYSQERICQGLPQVVLIGHDWGGAMAWNVALFYPERLRAVASLNTPFRPAQPDSDPLEQLRRIPNFDYQLYFQRPGVAEAELEKDIGRSLKILIRSSEAEDRLPLELDFRRVQERGGLLVGLPEDPPGSRLLPPPALDYYVRQFRTSGFRGPLNWYRNVRENWSWALSARGRTVSPKWRSGETPERSLRDPRKIPNGSQRYPKLIPERSLRDP</sequence>
<dbReference type="InterPro" id="IPR029058">
    <property type="entry name" value="AB_hydrolase_fold"/>
</dbReference>
<protein>
    <recommendedName>
        <fullName evidence="2">AB hydrolase-1 domain-containing protein</fullName>
    </recommendedName>
</protein>
<organism evidence="3 4">
    <name type="scientific">Taeniopygia guttata</name>
    <name type="common">Zebra finch</name>
    <name type="synonym">Poephila guttata</name>
    <dbReference type="NCBI Taxonomy" id="59729"/>
    <lineage>
        <taxon>Eukaryota</taxon>
        <taxon>Metazoa</taxon>
        <taxon>Chordata</taxon>
        <taxon>Craniata</taxon>
        <taxon>Vertebrata</taxon>
        <taxon>Euteleostomi</taxon>
        <taxon>Archelosauria</taxon>
        <taxon>Archosauria</taxon>
        <taxon>Dinosauria</taxon>
        <taxon>Saurischia</taxon>
        <taxon>Theropoda</taxon>
        <taxon>Coelurosauria</taxon>
        <taxon>Aves</taxon>
        <taxon>Neognathae</taxon>
        <taxon>Neoaves</taxon>
        <taxon>Telluraves</taxon>
        <taxon>Australaves</taxon>
        <taxon>Passeriformes</taxon>
        <taxon>Passeroidea</taxon>
        <taxon>Estrildidae</taxon>
        <taxon>Estrildinae</taxon>
        <taxon>Taeniopygia</taxon>
    </lineage>
</organism>
<feature type="compositionally biased region" description="Basic and acidic residues" evidence="1">
    <location>
        <begin position="468"/>
        <end position="482"/>
    </location>
</feature>
<dbReference type="Proteomes" id="UP000007754">
    <property type="component" value="Chromosome 3"/>
</dbReference>
<feature type="region of interest" description="Disordered" evidence="1">
    <location>
        <begin position="464"/>
        <end position="502"/>
    </location>
</feature>
<reference evidence="3 4" key="1">
    <citation type="journal article" date="2010" name="Nature">
        <title>The genome of a songbird.</title>
        <authorList>
            <person name="Warren W.C."/>
            <person name="Clayton D.F."/>
            <person name="Ellegren H."/>
            <person name="Arnold A.P."/>
            <person name="Hillier L.W."/>
            <person name="Kunstner A."/>
            <person name="Searle S."/>
            <person name="White S."/>
            <person name="Vilella A.J."/>
            <person name="Fairley S."/>
            <person name="Heger A."/>
            <person name="Kong L."/>
            <person name="Ponting C.P."/>
            <person name="Jarvis E.D."/>
            <person name="Mello C.V."/>
            <person name="Minx P."/>
            <person name="Lovell P."/>
            <person name="Velho T.A."/>
            <person name="Ferris M."/>
            <person name="Balakrishnan C.N."/>
            <person name="Sinha S."/>
            <person name="Blatti C."/>
            <person name="London S.E."/>
            <person name="Li Y."/>
            <person name="Lin Y.C."/>
            <person name="George J."/>
            <person name="Sweedler J."/>
            <person name="Southey B."/>
            <person name="Gunaratne P."/>
            <person name="Watson M."/>
            <person name="Nam K."/>
            <person name="Backstrom N."/>
            <person name="Smeds L."/>
            <person name="Nabholz B."/>
            <person name="Itoh Y."/>
            <person name="Whitney O."/>
            <person name="Pfenning A.R."/>
            <person name="Howard J."/>
            <person name="Volker M."/>
            <person name="Skinner B.M."/>
            <person name="Griffin D.K."/>
            <person name="Ye L."/>
            <person name="McLaren W.M."/>
            <person name="Flicek P."/>
            <person name="Quesada V."/>
            <person name="Velasco G."/>
            <person name="Lopez-Otin C."/>
            <person name="Puente X.S."/>
            <person name="Olender T."/>
            <person name="Lancet D."/>
            <person name="Smit A.F."/>
            <person name="Hubley R."/>
            <person name="Konkel M.K."/>
            <person name="Walker J.A."/>
            <person name="Batzer M.A."/>
            <person name="Gu W."/>
            <person name="Pollock D.D."/>
            <person name="Chen L."/>
            <person name="Cheng Z."/>
            <person name="Eichler E.E."/>
            <person name="Stapley J."/>
            <person name="Slate J."/>
            <person name="Ekblom R."/>
            <person name="Birkhead T."/>
            <person name="Burke T."/>
            <person name="Burt D."/>
            <person name="Scharff C."/>
            <person name="Adam I."/>
            <person name="Richard H."/>
            <person name="Sultan M."/>
            <person name="Soldatov A."/>
            <person name="Lehrach H."/>
            <person name="Edwards S.V."/>
            <person name="Yang S.P."/>
            <person name="Li X."/>
            <person name="Graves T."/>
            <person name="Fulton L."/>
            <person name="Nelson J."/>
            <person name="Chinwalla A."/>
            <person name="Hou S."/>
            <person name="Mardis E.R."/>
            <person name="Wilson R.K."/>
        </authorList>
    </citation>
    <scope>NUCLEOTIDE SEQUENCE [LARGE SCALE GENOMIC DNA]</scope>
</reference>
<reference evidence="3" key="3">
    <citation type="submission" date="2025-09" db="UniProtKB">
        <authorList>
            <consortium name="Ensembl"/>
        </authorList>
    </citation>
    <scope>IDENTIFICATION</scope>
</reference>
<dbReference type="SUPFAM" id="SSF56784">
    <property type="entry name" value="HAD-like"/>
    <property type="match status" value="1"/>
</dbReference>
<accession>A0A674HQ56</accession>
<evidence type="ECO:0000259" key="2">
    <source>
        <dbReference type="Pfam" id="PF00561"/>
    </source>
</evidence>
<dbReference type="NCBIfam" id="TIGR01509">
    <property type="entry name" value="HAD-SF-IA-v3"/>
    <property type="match status" value="1"/>
</dbReference>
<dbReference type="Gene3D" id="1.10.150.240">
    <property type="entry name" value="Putative phosphatase, domain 2"/>
    <property type="match status" value="1"/>
</dbReference>
<dbReference type="Pfam" id="PF00561">
    <property type="entry name" value="Abhydrolase_1"/>
    <property type="match status" value="1"/>
</dbReference>
<proteinExistence type="predicted"/>
<dbReference type="InterPro" id="IPR006439">
    <property type="entry name" value="HAD-SF_hydro_IA"/>
</dbReference>
<name>A0A674HQ56_TAEGU</name>
<dbReference type="GO" id="GO:0004301">
    <property type="term" value="F:epoxide hydrolase activity"/>
    <property type="evidence" value="ECO:0007669"/>
    <property type="project" value="UniProtKB-ARBA"/>
</dbReference>
<dbReference type="Gene3D" id="3.40.50.1000">
    <property type="entry name" value="HAD superfamily/HAD-like"/>
    <property type="match status" value="1"/>
</dbReference>
<dbReference type="OMA" id="WPIPPEL"/>
<dbReference type="PRINTS" id="PR00413">
    <property type="entry name" value="HADHALOGNASE"/>
</dbReference>
<evidence type="ECO:0000313" key="3">
    <source>
        <dbReference type="Ensembl" id="ENSTGUP00000037138.1"/>
    </source>
</evidence>
<dbReference type="GeneTree" id="ENSGT00940000158614"/>
<dbReference type="SUPFAM" id="SSF53474">
    <property type="entry name" value="alpha/beta-Hydrolases"/>
    <property type="match status" value="1"/>
</dbReference>
<dbReference type="Gene3D" id="3.40.50.1820">
    <property type="entry name" value="alpha/beta hydrolase"/>
    <property type="match status" value="1"/>
</dbReference>
<dbReference type="Ensembl" id="ENSTGUT00000040521.1">
    <property type="protein sequence ID" value="ENSTGUP00000037138.1"/>
    <property type="gene ID" value="ENSTGUG00000029103.1"/>
</dbReference>
<keyword evidence="4" id="KW-1185">Reference proteome</keyword>